<evidence type="ECO:0000313" key="14">
    <source>
        <dbReference type="EMBL" id="RWQ98204.1"/>
    </source>
</evidence>
<dbReference type="VEuPathDB" id="FungiDB:C8Q69DRAFT_162885"/>
<keyword evidence="7" id="KW-0915">Sodium</keyword>
<dbReference type="GO" id="GO:0120029">
    <property type="term" value="P:proton export across plasma membrane"/>
    <property type="evidence" value="ECO:0007669"/>
    <property type="project" value="InterPro"/>
</dbReference>
<dbReference type="GO" id="GO:0036376">
    <property type="term" value="P:sodium ion export across plasma membrane"/>
    <property type="evidence" value="ECO:0007669"/>
    <property type="project" value="InterPro"/>
</dbReference>
<evidence type="ECO:0000256" key="2">
    <source>
        <dbReference type="ARBA" id="ARBA00005248"/>
    </source>
</evidence>
<keyword evidence="6 12" id="KW-1133">Transmembrane helix</keyword>
<dbReference type="FunFam" id="1.20.1530.20:FF:000015">
    <property type="entry name" value="Na(+)/H(+) antiporter 2"/>
    <property type="match status" value="1"/>
</dbReference>
<comment type="caution">
    <text evidence="14">The sequence shown here is derived from an EMBL/GenBank/DDBJ whole genome shotgun (WGS) entry which is preliminary data.</text>
</comment>
<keyword evidence="8" id="KW-0406">Ion transport</keyword>
<feature type="transmembrane region" description="Helical" evidence="12">
    <location>
        <begin position="374"/>
        <end position="396"/>
    </location>
</feature>
<feature type="compositionally biased region" description="Polar residues" evidence="11">
    <location>
        <begin position="468"/>
        <end position="480"/>
    </location>
</feature>
<evidence type="ECO:0000256" key="10">
    <source>
        <dbReference type="ARBA" id="ARBA00023201"/>
    </source>
</evidence>
<feature type="transmembrane region" description="Helical" evidence="12">
    <location>
        <begin position="256"/>
        <end position="289"/>
    </location>
</feature>
<evidence type="ECO:0000256" key="11">
    <source>
        <dbReference type="SAM" id="MobiDB-lite"/>
    </source>
</evidence>
<feature type="domain" description="Cation/H+ exchanger transmembrane" evidence="13">
    <location>
        <begin position="25"/>
        <end position="437"/>
    </location>
</feature>
<dbReference type="GO" id="GO:0005886">
    <property type="term" value="C:plasma membrane"/>
    <property type="evidence" value="ECO:0007669"/>
    <property type="project" value="InterPro"/>
</dbReference>
<evidence type="ECO:0000313" key="15">
    <source>
        <dbReference type="Proteomes" id="UP000283841"/>
    </source>
</evidence>
<keyword evidence="15" id="KW-1185">Reference proteome</keyword>
<keyword evidence="9 12" id="KW-0472">Membrane</keyword>
<feature type="transmembrane region" description="Helical" evidence="12">
    <location>
        <begin position="6"/>
        <end position="28"/>
    </location>
</feature>
<evidence type="ECO:0000256" key="7">
    <source>
        <dbReference type="ARBA" id="ARBA00023053"/>
    </source>
</evidence>
<dbReference type="PANTHER" id="PTHR31382:SF1">
    <property type="entry name" value="SODIUM ION_PROTON EXCHANGER (EUROFUNG)"/>
    <property type="match status" value="1"/>
</dbReference>
<dbReference type="GO" id="GO:0042391">
    <property type="term" value="P:regulation of membrane potential"/>
    <property type="evidence" value="ECO:0007669"/>
    <property type="project" value="InterPro"/>
</dbReference>
<dbReference type="RefSeq" id="XP_028487849.1">
    <property type="nucleotide sequence ID" value="XM_028625688.1"/>
</dbReference>
<keyword evidence="3" id="KW-0813">Transport</keyword>
<dbReference type="InterPro" id="IPR038770">
    <property type="entry name" value="Na+/solute_symporter_sf"/>
</dbReference>
<evidence type="ECO:0000256" key="6">
    <source>
        <dbReference type="ARBA" id="ARBA00022989"/>
    </source>
</evidence>
<feature type="transmembrane region" description="Helical" evidence="12">
    <location>
        <begin position="310"/>
        <end position="329"/>
    </location>
</feature>
<evidence type="ECO:0000256" key="3">
    <source>
        <dbReference type="ARBA" id="ARBA00022448"/>
    </source>
</evidence>
<proteinExistence type="inferred from homology"/>
<dbReference type="PANTHER" id="PTHR31382">
    <property type="entry name" value="NA(+)/H(+) ANTIPORTER"/>
    <property type="match status" value="1"/>
</dbReference>
<dbReference type="AlphaFoldDB" id="A0A443I2B0"/>
<dbReference type="Pfam" id="PF00999">
    <property type="entry name" value="Na_H_Exchanger"/>
    <property type="match status" value="1"/>
</dbReference>
<dbReference type="OrthoDB" id="5327978at2759"/>
<gene>
    <name evidence="14" type="ORF">C8Q69DRAFT_162885</name>
</gene>
<accession>A0A443I2B0</accession>
<dbReference type="Proteomes" id="UP000283841">
    <property type="component" value="Unassembled WGS sequence"/>
</dbReference>
<dbReference type="STRING" id="264951.A0A443I2B0"/>
<reference evidence="14 15" key="1">
    <citation type="journal article" date="2018" name="Front. Microbiol.">
        <title>Genomic and genetic insights into a cosmopolitan fungus, Paecilomyces variotii (Eurotiales).</title>
        <authorList>
            <person name="Urquhart A.S."/>
            <person name="Mondo S.J."/>
            <person name="Makela M.R."/>
            <person name="Hane J.K."/>
            <person name="Wiebenga A."/>
            <person name="He G."/>
            <person name="Mihaltcheva S."/>
            <person name="Pangilinan J."/>
            <person name="Lipzen A."/>
            <person name="Barry K."/>
            <person name="de Vries R.P."/>
            <person name="Grigoriev I.V."/>
            <person name="Idnurm A."/>
        </authorList>
    </citation>
    <scope>NUCLEOTIDE SEQUENCE [LARGE SCALE GENOMIC DNA]</scope>
    <source>
        <strain evidence="14 15">CBS 101075</strain>
    </source>
</reference>
<sequence length="546" mass="59658">MPTLDLGNFNIVCATLGGFISLFGLVSYLCKERFYLSEALISLLAGIIFSPHAANFIRPSDYSLGSAENLELITRDFTRLVLGVQLVLAGVQLPSRYLQIEWKSLSLLLGPGMAAMWICTSLLVWAMVPHTEFLHAMIIGACVTPTDPVLSNSIVKGKFADKNVPRPLQRIIIAESGANDGLGYPFLFLGLYLLKYVGMGGAGTTGNGGTAIAKWVYETWCYEILLSVAYGIAVGWLARDLLHWAEEKKYIDRESFLVFAIALALFIVGTCGLIGTDDLLACFIAGNVFTHDDWFRLETLDDSLQPTVDMLLNLAIFMWFGAVCPWSSFVHNDVIPIYRLIFLGILVLLLRRLPVILAMHKGIHQIDQFSQAAFVGFFGPMGVGAIFYLCVCREFLTENVLVDGKPREDAVKVAEAVNIVVWFLVICSIIVHGISVPLAKAGYHIPRTISSALSTSTTYDPEPITIPGVQNTHSTATRGQDPTALGRNRRERIPPPPFRIGGSVIRPRSPASQIQPGVGQTGEPERPVSLVSDDGRLKPGTQSASD</sequence>
<comment type="similarity">
    <text evidence="2">Belongs to the fungal Na(+)/H(+) exchanger family.</text>
</comment>
<comment type="subcellular location">
    <subcellularLocation>
        <location evidence="1">Membrane</location>
        <topology evidence="1">Multi-pass membrane protein</topology>
    </subcellularLocation>
</comment>
<keyword evidence="4" id="KW-0050">Antiport</keyword>
<evidence type="ECO:0000259" key="13">
    <source>
        <dbReference type="Pfam" id="PF00999"/>
    </source>
</evidence>
<evidence type="ECO:0000256" key="9">
    <source>
        <dbReference type="ARBA" id="ARBA00023136"/>
    </source>
</evidence>
<keyword evidence="5 12" id="KW-0812">Transmembrane</keyword>
<dbReference type="InterPro" id="IPR004712">
    <property type="entry name" value="Na+/H+_antiporter_fungi"/>
</dbReference>
<feature type="region of interest" description="Disordered" evidence="11">
    <location>
        <begin position="465"/>
        <end position="546"/>
    </location>
</feature>
<evidence type="ECO:0000256" key="12">
    <source>
        <dbReference type="SAM" id="Phobius"/>
    </source>
</evidence>
<evidence type="ECO:0000256" key="5">
    <source>
        <dbReference type="ARBA" id="ARBA00022692"/>
    </source>
</evidence>
<organism evidence="14 15">
    <name type="scientific">Byssochlamys spectabilis</name>
    <name type="common">Paecilomyces variotii</name>
    <dbReference type="NCBI Taxonomy" id="264951"/>
    <lineage>
        <taxon>Eukaryota</taxon>
        <taxon>Fungi</taxon>
        <taxon>Dikarya</taxon>
        <taxon>Ascomycota</taxon>
        <taxon>Pezizomycotina</taxon>
        <taxon>Eurotiomycetes</taxon>
        <taxon>Eurotiomycetidae</taxon>
        <taxon>Eurotiales</taxon>
        <taxon>Thermoascaceae</taxon>
        <taxon>Paecilomyces</taxon>
    </lineage>
</organism>
<dbReference type="Gene3D" id="1.20.1530.20">
    <property type="match status" value="1"/>
</dbReference>
<feature type="transmembrane region" description="Helical" evidence="12">
    <location>
        <begin position="184"/>
        <end position="203"/>
    </location>
</feature>
<dbReference type="GeneID" id="39594965"/>
<dbReference type="GO" id="GO:0015385">
    <property type="term" value="F:sodium:proton antiporter activity"/>
    <property type="evidence" value="ECO:0007669"/>
    <property type="project" value="InterPro"/>
</dbReference>
<evidence type="ECO:0000256" key="8">
    <source>
        <dbReference type="ARBA" id="ARBA00023065"/>
    </source>
</evidence>
<dbReference type="EMBL" id="RCNU01000002">
    <property type="protein sequence ID" value="RWQ98204.1"/>
    <property type="molecule type" value="Genomic_DNA"/>
</dbReference>
<feature type="transmembrane region" description="Helical" evidence="12">
    <location>
        <begin position="416"/>
        <end position="439"/>
    </location>
</feature>
<feature type="transmembrane region" description="Helical" evidence="12">
    <location>
        <begin position="35"/>
        <end position="57"/>
    </location>
</feature>
<protein>
    <submittedName>
        <fullName evidence="14">Sodium/hydrogen exchanger family-domain-containing protein</fullName>
    </submittedName>
</protein>
<feature type="transmembrane region" description="Helical" evidence="12">
    <location>
        <begin position="335"/>
        <end position="353"/>
    </location>
</feature>
<dbReference type="InterPro" id="IPR006153">
    <property type="entry name" value="Cation/H_exchanger_TM"/>
</dbReference>
<keyword evidence="10" id="KW-0739">Sodium transport</keyword>
<feature type="transmembrane region" description="Helical" evidence="12">
    <location>
        <begin position="107"/>
        <end position="128"/>
    </location>
</feature>
<name>A0A443I2B0_BYSSP</name>
<evidence type="ECO:0000256" key="1">
    <source>
        <dbReference type="ARBA" id="ARBA00004141"/>
    </source>
</evidence>
<feature type="transmembrane region" description="Helical" evidence="12">
    <location>
        <begin position="215"/>
        <end position="236"/>
    </location>
</feature>
<evidence type="ECO:0000256" key="4">
    <source>
        <dbReference type="ARBA" id="ARBA00022449"/>
    </source>
</evidence>